<proteinExistence type="inferred from homology"/>
<dbReference type="PANTHER" id="PTHR44196:SF1">
    <property type="entry name" value="DEHYDROGENASE_REDUCTASE SDR FAMILY MEMBER 7B"/>
    <property type="match status" value="1"/>
</dbReference>
<protein>
    <submittedName>
        <fullName evidence="5">Short-subunit dehydrogenase</fullName>
    </submittedName>
</protein>
<dbReference type="InterPro" id="IPR002347">
    <property type="entry name" value="SDR_fam"/>
</dbReference>
<evidence type="ECO:0000256" key="3">
    <source>
        <dbReference type="SAM" id="MobiDB-lite"/>
    </source>
</evidence>
<evidence type="ECO:0000256" key="2">
    <source>
        <dbReference type="ARBA" id="ARBA00023002"/>
    </source>
</evidence>
<dbReference type="PANTHER" id="PTHR44196">
    <property type="entry name" value="DEHYDROGENASE/REDUCTASE SDR FAMILY MEMBER 7B"/>
    <property type="match status" value="1"/>
</dbReference>
<dbReference type="AlphaFoldDB" id="A0A317NRF0"/>
<reference evidence="5 6" key="1">
    <citation type="submission" date="2018-05" db="EMBL/GenBank/DDBJ databases">
        <title>Genomic Encyclopedia of Type Strains, Phase IV (KMG-IV): sequencing the most valuable type-strain genomes for metagenomic binning, comparative biology and taxonomic classification.</title>
        <authorList>
            <person name="Goeker M."/>
        </authorList>
    </citation>
    <scope>NUCLEOTIDE SEQUENCE [LARGE SCALE GENOMIC DNA]</scope>
    <source>
        <strain evidence="5 6">DSM 44717</strain>
    </source>
</reference>
<dbReference type="GO" id="GO:0016020">
    <property type="term" value="C:membrane"/>
    <property type="evidence" value="ECO:0007669"/>
    <property type="project" value="TreeGrafter"/>
</dbReference>
<keyword evidence="6" id="KW-1185">Reference proteome</keyword>
<feature type="region of interest" description="Disordered" evidence="3">
    <location>
        <begin position="293"/>
        <end position="317"/>
    </location>
</feature>
<organism evidence="5 6">
    <name type="scientific">Nocardia neocaledoniensis</name>
    <dbReference type="NCBI Taxonomy" id="236511"/>
    <lineage>
        <taxon>Bacteria</taxon>
        <taxon>Bacillati</taxon>
        <taxon>Actinomycetota</taxon>
        <taxon>Actinomycetes</taxon>
        <taxon>Mycobacteriales</taxon>
        <taxon>Nocardiaceae</taxon>
        <taxon>Nocardia</taxon>
    </lineage>
</organism>
<dbReference type="RefSeq" id="WP_110037312.1">
    <property type="nucleotide sequence ID" value="NZ_QGTL01000003.1"/>
</dbReference>
<feature type="domain" description="Ketoreductase" evidence="4">
    <location>
        <begin position="45"/>
        <end position="241"/>
    </location>
</feature>
<dbReference type="Pfam" id="PF00106">
    <property type="entry name" value="adh_short"/>
    <property type="match status" value="1"/>
</dbReference>
<dbReference type="Proteomes" id="UP000246410">
    <property type="component" value="Unassembled WGS sequence"/>
</dbReference>
<evidence type="ECO:0000256" key="1">
    <source>
        <dbReference type="ARBA" id="ARBA00006484"/>
    </source>
</evidence>
<evidence type="ECO:0000313" key="6">
    <source>
        <dbReference type="Proteomes" id="UP000246410"/>
    </source>
</evidence>
<dbReference type="InterPro" id="IPR036291">
    <property type="entry name" value="NAD(P)-bd_dom_sf"/>
</dbReference>
<dbReference type="SMART" id="SM00822">
    <property type="entry name" value="PKS_KR"/>
    <property type="match status" value="1"/>
</dbReference>
<dbReference type="SUPFAM" id="SSF51735">
    <property type="entry name" value="NAD(P)-binding Rossmann-fold domains"/>
    <property type="match status" value="1"/>
</dbReference>
<dbReference type="GO" id="GO:0016491">
    <property type="term" value="F:oxidoreductase activity"/>
    <property type="evidence" value="ECO:0007669"/>
    <property type="project" value="UniProtKB-KW"/>
</dbReference>
<comment type="caution">
    <text evidence="5">The sequence shown here is derived from an EMBL/GenBank/DDBJ whole genome shotgun (WGS) entry which is preliminary data.</text>
</comment>
<sequence length="317" mass="33987">MMIDTGKALQRAEFELMRLVSNALTGPVRLPNPFRPSLRDQVAGKTVLITGASSGIGRGLAARVAEAGAIAVVTARRTAELDQLVAEIRGKGGSAFAITSDLSTAEGIEKLADDMLVEFGAPDILVNNAGRSIRRPLNRSAERLHDFERTMRVNYFGAVGLILRLLPDMREKKAAQIITSSSVGTLTYPPQFSAYVGSKAALDAVMRIAAIETLSDGVVFTKVHLPMIDTAMAAPEGLHAYTKLPVDTAVDMMVDGIIRRPDDVQDLLGIAGAWLNLLAPGLVKHALHAVHHRMPPRPAPAPQHRTQPTARAHQPAD</sequence>
<dbReference type="PRINTS" id="PR00081">
    <property type="entry name" value="GDHRDH"/>
</dbReference>
<evidence type="ECO:0000313" key="5">
    <source>
        <dbReference type="EMBL" id="PWV77901.1"/>
    </source>
</evidence>
<dbReference type="CDD" id="cd05233">
    <property type="entry name" value="SDR_c"/>
    <property type="match status" value="1"/>
</dbReference>
<dbReference type="InterPro" id="IPR020904">
    <property type="entry name" value="Sc_DH/Rdtase_CS"/>
</dbReference>
<dbReference type="EMBL" id="QGTL01000003">
    <property type="protein sequence ID" value="PWV77901.1"/>
    <property type="molecule type" value="Genomic_DNA"/>
</dbReference>
<dbReference type="PROSITE" id="PS00061">
    <property type="entry name" value="ADH_SHORT"/>
    <property type="match status" value="1"/>
</dbReference>
<dbReference type="InterPro" id="IPR057326">
    <property type="entry name" value="KR_dom"/>
</dbReference>
<gene>
    <name evidence="5" type="ORF">DFR69_103501</name>
</gene>
<evidence type="ECO:0000259" key="4">
    <source>
        <dbReference type="SMART" id="SM00822"/>
    </source>
</evidence>
<name>A0A317NRF0_9NOCA</name>
<dbReference type="Gene3D" id="3.40.50.720">
    <property type="entry name" value="NAD(P)-binding Rossmann-like Domain"/>
    <property type="match status" value="1"/>
</dbReference>
<comment type="similarity">
    <text evidence="1">Belongs to the short-chain dehydrogenases/reductases (SDR) family.</text>
</comment>
<keyword evidence="2" id="KW-0560">Oxidoreductase</keyword>
<accession>A0A317NRF0</accession>